<protein>
    <submittedName>
        <fullName evidence="2">Uncharacterized protein</fullName>
    </submittedName>
</protein>
<comment type="caution">
    <text evidence="2">The sequence shown here is derived from an EMBL/GenBank/DDBJ whole genome shotgun (WGS) entry which is preliminary data.</text>
</comment>
<keyword evidence="1" id="KW-1133">Transmembrane helix</keyword>
<evidence type="ECO:0000313" key="2">
    <source>
        <dbReference type="EMBL" id="KAJ7736658.1"/>
    </source>
</evidence>
<keyword evidence="3" id="KW-1185">Reference proteome</keyword>
<sequence length="76" mass="8751">MLVPLRIRQLGLDFLEERALFPVFILLLLYRSAFARMRLKRWSRAREGGSMLRGCQHLNPALAANVQERGSLQVSI</sequence>
<gene>
    <name evidence="2" type="ORF">B0H16DRAFT_1573370</name>
</gene>
<proteinExistence type="predicted"/>
<feature type="transmembrane region" description="Helical" evidence="1">
    <location>
        <begin position="20"/>
        <end position="37"/>
    </location>
</feature>
<name>A0AAD7I938_9AGAR</name>
<dbReference type="EMBL" id="JARKIB010000120">
    <property type="protein sequence ID" value="KAJ7736658.1"/>
    <property type="molecule type" value="Genomic_DNA"/>
</dbReference>
<evidence type="ECO:0000256" key="1">
    <source>
        <dbReference type="SAM" id="Phobius"/>
    </source>
</evidence>
<accession>A0AAD7I938</accession>
<dbReference type="Proteomes" id="UP001215598">
    <property type="component" value="Unassembled WGS sequence"/>
</dbReference>
<dbReference type="AlphaFoldDB" id="A0AAD7I938"/>
<reference evidence="2" key="1">
    <citation type="submission" date="2023-03" db="EMBL/GenBank/DDBJ databases">
        <title>Massive genome expansion in bonnet fungi (Mycena s.s.) driven by repeated elements and novel gene families across ecological guilds.</title>
        <authorList>
            <consortium name="Lawrence Berkeley National Laboratory"/>
            <person name="Harder C.B."/>
            <person name="Miyauchi S."/>
            <person name="Viragh M."/>
            <person name="Kuo A."/>
            <person name="Thoen E."/>
            <person name="Andreopoulos B."/>
            <person name="Lu D."/>
            <person name="Skrede I."/>
            <person name="Drula E."/>
            <person name="Henrissat B."/>
            <person name="Morin E."/>
            <person name="Kohler A."/>
            <person name="Barry K."/>
            <person name="LaButti K."/>
            <person name="Morin E."/>
            <person name="Salamov A."/>
            <person name="Lipzen A."/>
            <person name="Mereny Z."/>
            <person name="Hegedus B."/>
            <person name="Baldrian P."/>
            <person name="Stursova M."/>
            <person name="Weitz H."/>
            <person name="Taylor A."/>
            <person name="Grigoriev I.V."/>
            <person name="Nagy L.G."/>
            <person name="Martin F."/>
            <person name="Kauserud H."/>
        </authorList>
    </citation>
    <scope>NUCLEOTIDE SEQUENCE</scope>
    <source>
        <strain evidence="2">CBHHK182m</strain>
    </source>
</reference>
<organism evidence="2 3">
    <name type="scientific">Mycena metata</name>
    <dbReference type="NCBI Taxonomy" id="1033252"/>
    <lineage>
        <taxon>Eukaryota</taxon>
        <taxon>Fungi</taxon>
        <taxon>Dikarya</taxon>
        <taxon>Basidiomycota</taxon>
        <taxon>Agaricomycotina</taxon>
        <taxon>Agaricomycetes</taxon>
        <taxon>Agaricomycetidae</taxon>
        <taxon>Agaricales</taxon>
        <taxon>Marasmiineae</taxon>
        <taxon>Mycenaceae</taxon>
        <taxon>Mycena</taxon>
    </lineage>
</organism>
<keyword evidence="1" id="KW-0812">Transmembrane</keyword>
<keyword evidence="1" id="KW-0472">Membrane</keyword>
<evidence type="ECO:0000313" key="3">
    <source>
        <dbReference type="Proteomes" id="UP001215598"/>
    </source>
</evidence>